<reference evidence="13 14" key="1">
    <citation type="submission" date="2016-10" db="EMBL/GenBank/DDBJ databases">
        <authorList>
            <person name="Varghese N."/>
            <person name="Submissions S."/>
        </authorList>
    </citation>
    <scope>NUCLEOTIDE SEQUENCE [LARGE SCALE GENOMIC DNA]</scope>
    <source>
        <strain evidence="13 14">DSM 1741</strain>
    </source>
</reference>
<dbReference type="AlphaFoldDB" id="A0A8G2F6R0"/>
<keyword evidence="5" id="KW-0997">Cell inner membrane</keyword>
<evidence type="ECO:0000313" key="14">
    <source>
        <dbReference type="Proteomes" id="UP000199581"/>
    </source>
</evidence>
<evidence type="ECO:0000256" key="7">
    <source>
        <dbReference type="ARBA" id="ARBA00022989"/>
    </source>
</evidence>
<name>A0A8G2F6R0_DESNO</name>
<dbReference type="EMBL" id="FOTO01000010">
    <property type="protein sequence ID" value="SFL97895.1"/>
    <property type="molecule type" value="Genomic_DNA"/>
</dbReference>
<evidence type="ECO:0000256" key="8">
    <source>
        <dbReference type="ARBA" id="ARBA00023136"/>
    </source>
</evidence>
<dbReference type="Pfam" id="PF07963">
    <property type="entry name" value="N_methyl"/>
    <property type="match status" value="1"/>
</dbReference>
<keyword evidence="7 11" id="KW-1133">Transmembrane helix</keyword>
<dbReference type="Gene3D" id="3.30.700.10">
    <property type="entry name" value="Glycoprotein, Type 4 Pilin"/>
    <property type="match status" value="1"/>
</dbReference>
<evidence type="ECO:0000256" key="3">
    <source>
        <dbReference type="ARBA" id="ARBA00022475"/>
    </source>
</evidence>
<evidence type="ECO:0000256" key="1">
    <source>
        <dbReference type="ARBA" id="ARBA00004377"/>
    </source>
</evidence>
<evidence type="ECO:0000256" key="5">
    <source>
        <dbReference type="ARBA" id="ARBA00022519"/>
    </source>
</evidence>
<dbReference type="NCBIfam" id="TIGR02532">
    <property type="entry name" value="IV_pilin_GFxxxE"/>
    <property type="match status" value="1"/>
</dbReference>
<dbReference type="GO" id="GO:0015628">
    <property type="term" value="P:protein secretion by the type II secretion system"/>
    <property type="evidence" value="ECO:0007669"/>
    <property type="project" value="InterPro"/>
</dbReference>
<dbReference type="SUPFAM" id="SSF54523">
    <property type="entry name" value="Pili subunits"/>
    <property type="match status" value="1"/>
</dbReference>
<dbReference type="Pfam" id="PF12019">
    <property type="entry name" value="GspH"/>
    <property type="match status" value="1"/>
</dbReference>
<evidence type="ECO:0000256" key="9">
    <source>
        <dbReference type="ARBA" id="ARBA00025772"/>
    </source>
</evidence>
<proteinExistence type="inferred from homology"/>
<keyword evidence="3" id="KW-1003">Cell membrane</keyword>
<comment type="similarity">
    <text evidence="9">Belongs to the GSP H family.</text>
</comment>
<gene>
    <name evidence="13" type="ORF">SAMN05421830_110138</name>
</gene>
<dbReference type="GO" id="GO:0005886">
    <property type="term" value="C:plasma membrane"/>
    <property type="evidence" value="ECO:0007669"/>
    <property type="project" value="UniProtKB-SubCell"/>
</dbReference>
<feature type="transmembrane region" description="Helical" evidence="11">
    <location>
        <begin position="12"/>
        <end position="35"/>
    </location>
</feature>
<comment type="subcellular location">
    <subcellularLocation>
        <location evidence="1">Cell inner membrane</location>
        <topology evidence="1">Single-pass membrane protein</topology>
    </subcellularLocation>
</comment>
<organism evidence="13 14">
    <name type="scientific">Desulfomicrobium norvegicum (strain DSM 1741 / NCIMB 8310)</name>
    <name type="common">Desulfovibrio baculatus (strain Norway 4)</name>
    <name type="synonym">Desulfovibrio desulfuricans (strain Norway 4)</name>
    <dbReference type="NCBI Taxonomy" id="52561"/>
    <lineage>
        <taxon>Bacteria</taxon>
        <taxon>Pseudomonadati</taxon>
        <taxon>Thermodesulfobacteriota</taxon>
        <taxon>Desulfovibrionia</taxon>
        <taxon>Desulfovibrionales</taxon>
        <taxon>Desulfomicrobiaceae</taxon>
        <taxon>Desulfomicrobium</taxon>
    </lineage>
</organism>
<evidence type="ECO:0000256" key="6">
    <source>
        <dbReference type="ARBA" id="ARBA00022692"/>
    </source>
</evidence>
<protein>
    <recommendedName>
        <fullName evidence="2">Type II secretion system protein H</fullName>
    </recommendedName>
    <alternativeName>
        <fullName evidence="10">General secretion pathway protein H</fullName>
    </alternativeName>
</protein>
<evidence type="ECO:0000313" key="13">
    <source>
        <dbReference type="EMBL" id="SFL97895.1"/>
    </source>
</evidence>
<keyword evidence="6 11" id="KW-0812">Transmembrane</keyword>
<dbReference type="InterPro" id="IPR045584">
    <property type="entry name" value="Pilin-like"/>
</dbReference>
<evidence type="ECO:0000256" key="11">
    <source>
        <dbReference type="SAM" id="Phobius"/>
    </source>
</evidence>
<comment type="caution">
    <text evidence="13">The sequence shown here is derived from an EMBL/GenBank/DDBJ whole genome shotgun (WGS) entry which is preliminary data.</text>
</comment>
<dbReference type="InterPro" id="IPR022346">
    <property type="entry name" value="T2SS_GspH"/>
</dbReference>
<dbReference type="GO" id="GO:0015627">
    <property type="term" value="C:type II protein secretion system complex"/>
    <property type="evidence" value="ECO:0007669"/>
    <property type="project" value="InterPro"/>
</dbReference>
<keyword evidence="14" id="KW-1185">Reference proteome</keyword>
<evidence type="ECO:0000259" key="12">
    <source>
        <dbReference type="Pfam" id="PF12019"/>
    </source>
</evidence>
<keyword evidence="4" id="KW-0488">Methylation</keyword>
<evidence type="ECO:0000256" key="10">
    <source>
        <dbReference type="ARBA" id="ARBA00030775"/>
    </source>
</evidence>
<feature type="domain" description="General secretion pathway GspH" evidence="12">
    <location>
        <begin position="47"/>
        <end position="165"/>
    </location>
</feature>
<dbReference type="InterPro" id="IPR012902">
    <property type="entry name" value="N_methyl_site"/>
</dbReference>
<dbReference type="Proteomes" id="UP000199581">
    <property type="component" value="Unassembled WGS sequence"/>
</dbReference>
<dbReference type="RefSeq" id="WP_092193398.1">
    <property type="nucleotide sequence ID" value="NZ_FOTO01000010.1"/>
</dbReference>
<sequence length="184" mass="19927">MHFENNNQAGMTIVELLVVIAIIGIVAGVTGLNLFKYGPMYELRANARTFYSEMQNAKINAIRTGNPWGFVCNEAASICAIYSSSGPDNDFSTTGDNTLYKTINLSTSKYGIAIGHGTATTRVIGGAIGAEDVTYADDILTFNARGISNDGEIYIQNNRNESYAVGTNKFGNIFLRRWTGGGWN</sequence>
<keyword evidence="8 11" id="KW-0472">Membrane</keyword>
<accession>A0A8G2F6R0</accession>
<evidence type="ECO:0000256" key="4">
    <source>
        <dbReference type="ARBA" id="ARBA00022481"/>
    </source>
</evidence>
<evidence type="ECO:0000256" key="2">
    <source>
        <dbReference type="ARBA" id="ARBA00021549"/>
    </source>
</evidence>